<dbReference type="AlphaFoldDB" id="A0ABD0QVV8"/>
<name>A0ABD0QVV8_CIRMR</name>
<feature type="region of interest" description="Disordered" evidence="1">
    <location>
        <begin position="1"/>
        <end position="34"/>
    </location>
</feature>
<sequence length="73" mass="8908">YMEEQDKLKEDQQVIEAKQKQHQESYKKDRESMAHLSWRQRRAALYRANKHKLSHRVSEKTEMEELTLPIIVK</sequence>
<proteinExistence type="predicted"/>
<evidence type="ECO:0000313" key="3">
    <source>
        <dbReference type="Proteomes" id="UP001529510"/>
    </source>
</evidence>
<dbReference type="EMBL" id="JAMKFB020000006">
    <property type="protein sequence ID" value="KAL0190349.1"/>
    <property type="molecule type" value="Genomic_DNA"/>
</dbReference>
<organism evidence="2 3">
    <name type="scientific">Cirrhinus mrigala</name>
    <name type="common">Mrigala</name>
    <dbReference type="NCBI Taxonomy" id="683832"/>
    <lineage>
        <taxon>Eukaryota</taxon>
        <taxon>Metazoa</taxon>
        <taxon>Chordata</taxon>
        <taxon>Craniata</taxon>
        <taxon>Vertebrata</taxon>
        <taxon>Euteleostomi</taxon>
        <taxon>Actinopterygii</taxon>
        <taxon>Neopterygii</taxon>
        <taxon>Teleostei</taxon>
        <taxon>Ostariophysi</taxon>
        <taxon>Cypriniformes</taxon>
        <taxon>Cyprinidae</taxon>
        <taxon>Labeoninae</taxon>
        <taxon>Labeonini</taxon>
        <taxon>Cirrhinus</taxon>
    </lineage>
</organism>
<gene>
    <name evidence="2" type="ORF">M9458_013047</name>
</gene>
<comment type="caution">
    <text evidence="2">The sequence shown here is derived from an EMBL/GenBank/DDBJ whole genome shotgun (WGS) entry which is preliminary data.</text>
</comment>
<feature type="non-terminal residue" evidence="2">
    <location>
        <position position="1"/>
    </location>
</feature>
<feature type="compositionally biased region" description="Basic and acidic residues" evidence="1">
    <location>
        <begin position="1"/>
        <end position="33"/>
    </location>
</feature>
<keyword evidence="3" id="KW-1185">Reference proteome</keyword>
<reference evidence="2 3" key="1">
    <citation type="submission" date="2024-05" db="EMBL/GenBank/DDBJ databases">
        <title>Genome sequencing and assembly of Indian major carp, Cirrhinus mrigala (Hamilton, 1822).</title>
        <authorList>
            <person name="Mohindra V."/>
            <person name="Chowdhury L.M."/>
            <person name="Lal K."/>
            <person name="Jena J.K."/>
        </authorList>
    </citation>
    <scope>NUCLEOTIDE SEQUENCE [LARGE SCALE GENOMIC DNA]</scope>
    <source>
        <strain evidence="2">CM1030</strain>
        <tissue evidence="2">Blood</tissue>
    </source>
</reference>
<feature type="non-terminal residue" evidence="2">
    <location>
        <position position="73"/>
    </location>
</feature>
<accession>A0ABD0QVV8</accession>
<evidence type="ECO:0000313" key="2">
    <source>
        <dbReference type="EMBL" id="KAL0190349.1"/>
    </source>
</evidence>
<dbReference type="Proteomes" id="UP001529510">
    <property type="component" value="Unassembled WGS sequence"/>
</dbReference>
<protein>
    <submittedName>
        <fullName evidence="2">Uncharacterized protein</fullName>
    </submittedName>
</protein>
<evidence type="ECO:0000256" key="1">
    <source>
        <dbReference type="SAM" id="MobiDB-lite"/>
    </source>
</evidence>